<evidence type="ECO:0000313" key="2">
    <source>
        <dbReference type="EMBL" id="KAL0818024.1"/>
    </source>
</evidence>
<gene>
    <name evidence="2" type="ORF">ABMA28_008565</name>
</gene>
<feature type="transmembrane region" description="Helical" evidence="1">
    <location>
        <begin position="6"/>
        <end position="31"/>
    </location>
</feature>
<reference evidence="2 3" key="1">
    <citation type="submission" date="2024-06" db="EMBL/GenBank/DDBJ databases">
        <title>A chromosome-level genome assembly of beet webworm, Loxostege sticticalis.</title>
        <authorList>
            <person name="Zhang Y."/>
        </authorList>
    </citation>
    <scope>NUCLEOTIDE SEQUENCE [LARGE SCALE GENOMIC DNA]</scope>
    <source>
        <strain evidence="2">AQ028</strain>
        <tissue evidence="2">Male pupae</tissue>
    </source>
</reference>
<dbReference type="EMBL" id="JBEDNZ010000022">
    <property type="protein sequence ID" value="KAL0818024.1"/>
    <property type="molecule type" value="Genomic_DNA"/>
</dbReference>
<protein>
    <submittedName>
        <fullName evidence="2">Uncharacterized protein</fullName>
    </submittedName>
</protein>
<evidence type="ECO:0000313" key="3">
    <source>
        <dbReference type="Proteomes" id="UP001549921"/>
    </source>
</evidence>
<proteinExistence type="predicted"/>
<sequence>MFGITMIVYIDYVLLAVLLFLTLFTCGYCVYRVYNLIRNGQIEVLMKPTKVLFTHKKEGVSTEELRTVVAYQNPFTGDYCVRKSRVGPKGYVNELQGPESPDSGLSDEYEPLNLDPQIPQATVPKEIFQDGPVITYKPEDSIKLNYTHSDNSVNKTWNWNYKEYQI</sequence>
<keyword evidence="1" id="KW-0812">Transmembrane</keyword>
<keyword evidence="1" id="KW-1133">Transmembrane helix</keyword>
<dbReference type="AlphaFoldDB" id="A0ABD0SG10"/>
<keyword evidence="1" id="KW-0472">Membrane</keyword>
<evidence type="ECO:0000256" key="1">
    <source>
        <dbReference type="SAM" id="Phobius"/>
    </source>
</evidence>
<comment type="caution">
    <text evidence="2">The sequence shown here is derived from an EMBL/GenBank/DDBJ whole genome shotgun (WGS) entry which is preliminary data.</text>
</comment>
<dbReference type="Proteomes" id="UP001549921">
    <property type="component" value="Unassembled WGS sequence"/>
</dbReference>
<organism evidence="2 3">
    <name type="scientific">Loxostege sticticalis</name>
    <name type="common">Beet webworm moth</name>
    <dbReference type="NCBI Taxonomy" id="481309"/>
    <lineage>
        <taxon>Eukaryota</taxon>
        <taxon>Metazoa</taxon>
        <taxon>Ecdysozoa</taxon>
        <taxon>Arthropoda</taxon>
        <taxon>Hexapoda</taxon>
        <taxon>Insecta</taxon>
        <taxon>Pterygota</taxon>
        <taxon>Neoptera</taxon>
        <taxon>Endopterygota</taxon>
        <taxon>Lepidoptera</taxon>
        <taxon>Glossata</taxon>
        <taxon>Ditrysia</taxon>
        <taxon>Pyraloidea</taxon>
        <taxon>Crambidae</taxon>
        <taxon>Pyraustinae</taxon>
        <taxon>Loxostege</taxon>
    </lineage>
</organism>
<accession>A0ABD0SG10</accession>
<name>A0ABD0SG10_LOXSC</name>